<dbReference type="EMBL" id="AFAY01000054">
    <property type="protein sequence ID" value="EGF06831.1"/>
    <property type="molecule type" value="Genomic_DNA"/>
</dbReference>
<accession>F2BGD4</accession>
<proteinExistence type="predicted"/>
<organism evidence="2 3">
    <name type="scientific">Neisseria bacilliformis ATCC BAA-1200</name>
    <dbReference type="NCBI Taxonomy" id="888742"/>
    <lineage>
        <taxon>Bacteria</taxon>
        <taxon>Pseudomonadati</taxon>
        <taxon>Pseudomonadota</taxon>
        <taxon>Betaproteobacteria</taxon>
        <taxon>Neisseriales</taxon>
        <taxon>Neisseriaceae</taxon>
        <taxon>Neisseria</taxon>
    </lineage>
</organism>
<keyword evidence="3" id="KW-1185">Reference proteome</keyword>
<evidence type="ECO:0000313" key="3">
    <source>
        <dbReference type="Proteomes" id="UP000004105"/>
    </source>
</evidence>
<protein>
    <submittedName>
        <fullName evidence="2">Vegetative protein</fullName>
    </submittedName>
</protein>
<dbReference type="AlphaFoldDB" id="F2BGD4"/>
<gene>
    <name evidence="2" type="ORF">HMPREF9123_2791</name>
</gene>
<comment type="caution">
    <text evidence="2">The sequence shown here is derived from an EMBL/GenBank/DDBJ whole genome shotgun (WGS) entry which is preliminary data.</text>
</comment>
<reference evidence="2 3" key="1">
    <citation type="submission" date="2011-02" db="EMBL/GenBank/DDBJ databases">
        <authorList>
            <person name="Muzny D."/>
            <person name="Qin X."/>
            <person name="Deng J."/>
            <person name="Jiang H."/>
            <person name="Liu Y."/>
            <person name="Qu J."/>
            <person name="Song X.-Z."/>
            <person name="Zhang L."/>
            <person name="Thornton R."/>
            <person name="Coyle M."/>
            <person name="Francisco L."/>
            <person name="Jackson L."/>
            <person name="Javaid M."/>
            <person name="Korchina V."/>
            <person name="Kovar C."/>
            <person name="Mata R."/>
            <person name="Mathew T."/>
            <person name="Ngo R."/>
            <person name="Nguyen L."/>
            <person name="Nguyen N."/>
            <person name="Okwuonu G."/>
            <person name="Ongeri F."/>
            <person name="Pham C."/>
            <person name="Simmons D."/>
            <person name="Wilczek-Boney K."/>
            <person name="Hale W."/>
            <person name="Jakkamsetti A."/>
            <person name="Pham P."/>
            <person name="Ruth R."/>
            <person name="San Lucas F."/>
            <person name="Warren J."/>
            <person name="Zhang J."/>
            <person name="Zhao Z."/>
            <person name="Zhou C."/>
            <person name="Zhu D."/>
            <person name="Lee S."/>
            <person name="Bess C."/>
            <person name="Blankenburg K."/>
            <person name="Forbes L."/>
            <person name="Fu Q."/>
            <person name="Gubbala S."/>
            <person name="Hirani K."/>
            <person name="Jayaseelan J.C."/>
            <person name="Lara F."/>
            <person name="Munidasa M."/>
            <person name="Palculict T."/>
            <person name="Patil S."/>
            <person name="Pu L.-L."/>
            <person name="Saada N."/>
            <person name="Tang L."/>
            <person name="Weissenberger G."/>
            <person name="Zhu Y."/>
            <person name="Hemphill L."/>
            <person name="Shang Y."/>
            <person name="Youmans B."/>
            <person name="Ayvaz T."/>
            <person name="Ross M."/>
            <person name="Santibanez J."/>
            <person name="Aqrawi P."/>
            <person name="Gross S."/>
            <person name="Joshi V."/>
            <person name="Fowler G."/>
            <person name="Nazareth L."/>
            <person name="Reid J."/>
            <person name="Worley K."/>
            <person name="Petrosino J."/>
            <person name="Highlander S."/>
            <person name="Gibbs R."/>
        </authorList>
    </citation>
    <scope>NUCLEOTIDE SEQUENCE [LARGE SCALE GENOMIC DNA]</scope>
    <source>
        <strain evidence="2 3">ATCC BAA-1200</strain>
    </source>
</reference>
<name>F2BGD4_9NEIS</name>
<feature type="compositionally biased region" description="Polar residues" evidence="1">
    <location>
        <begin position="37"/>
        <end position="51"/>
    </location>
</feature>
<dbReference type="Proteomes" id="UP000004105">
    <property type="component" value="Unassembled WGS sequence"/>
</dbReference>
<sequence>MADAVLGRKSRQNVDCQHALTPKQPKRPSENPFAGFQTASITKQRNKTSPS</sequence>
<feature type="region of interest" description="Disordered" evidence="1">
    <location>
        <begin position="1"/>
        <end position="51"/>
    </location>
</feature>
<dbReference type="HOGENOM" id="CLU_3101247_0_0_4"/>
<evidence type="ECO:0000256" key="1">
    <source>
        <dbReference type="SAM" id="MobiDB-lite"/>
    </source>
</evidence>
<evidence type="ECO:0000313" key="2">
    <source>
        <dbReference type="EMBL" id="EGF06831.1"/>
    </source>
</evidence>